<feature type="signal peptide" evidence="1">
    <location>
        <begin position="1"/>
        <end position="23"/>
    </location>
</feature>
<evidence type="ECO:0000256" key="1">
    <source>
        <dbReference type="SAM" id="SignalP"/>
    </source>
</evidence>
<sequence length="173" mass="18751">MITNKHVVFFLVFLLCFTSNSQTGGPHPAEDEDTQEGLVTTANSQISKTERFQSRSTDSTTALETLRRKEEGGLLFSDLTVSETDYTVSETDYTEPPGHDVVSGVWPVTTTRRTTAGDDTTAVQATSSDGHELSHTDTTSVDGVTGVTSAGKLTPCFSLILFCFPSSYFDVYV</sequence>
<dbReference type="AlphaFoldDB" id="A0ABD0K8D8"/>
<gene>
    <name evidence="2" type="ORF">BaRGS_00025402</name>
</gene>
<feature type="chain" id="PRO_5044892073" evidence="1">
    <location>
        <begin position="24"/>
        <end position="173"/>
    </location>
</feature>
<accession>A0ABD0K8D8</accession>
<reference evidence="2 3" key="1">
    <citation type="journal article" date="2023" name="Sci. Data">
        <title>Genome assembly of the Korean intertidal mud-creeper Batillaria attramentaria.</title>
        <authorList>
            <person name="Patra A.K."/>
            <person name="Ho P.T."/>
            <person name="Jun S."/>
            <person name="Lee S.J."/>
            <person name="Kim Y."/>
            <person name="Won Y.J."/>
        </authorList>
    </citation>
    <scope>NUCLEOTIDE SEQUENCE [LARGE SCALE GENOMIC DNA]</scope>
    <source>
        <strain evidence="2">Wonlab-2016</strain>
    </source>
</reference>
<evidence type="ECO:0000313" key="3">
    <source>
        <dbReference type="Proteomes" id="UP001519460"/>
    </source>
</evidence>
<name>A0ABD0K8D8_9CAEN</name>
<comment type="caution">
    <text evidence="2">The sequence shown here is derived from an EMBL/GenBank/DDBJ whole genome shotgun (WGS) entry which is preliminary data.</text>
</comment>
<organism evidence="2 3">
    <name type="scientific">Batillaria attramentaria</name>
    <dbReference type="NCBI Taxonomy" id="370345"/>
    <lineage>
        <taxon>Eukaryota</taxon>
        <taxon>Metazoa</taxon>
        <taxon>Spiralia</taxon>
        <taxon>Lophotrochozoa</taxon>
        <taxon>Mollusca</taxon>
        <taxon>Gastropoda</taxon>
        <taxon>Caenogastropoda</taxon>
        <taxon>Sorbeoconcha</taxon>
        <taxon>Cerithioidea</taxon>
        <taxon>Batillariidae</taxon>
        <taxon>Batillaria</taxon>
    </lineage>
</organism>
<dbReference type="Proteomes" id="UP001519460">
    <property type="component" value="Unassembled WGS sequence"/>
</dbReference>
<keyword evidence="1" id="KW-0732">Signal</keyword>
<keyword evidence="3" id="KW-1185">Reference proteome</keyword>
<evidence type="ECO:0000313" key="2">
    <source>
        <dbReference type="EMBL" id="KAK7483342.1"/>
    </source>
</evidence>
<protein>
    <submittedName>
        <fullName evidence="2">Uncharacterized protein</fullName>
    </submittedName>
</protein>
<dbReference type="EMBL" id="JACVVK020000228">
    <property type="protein sequence ID" value="KAK7483342.1"/>
    <property type="molecule type" value="Genomic_DNA"/>
</dbReference>
<proteinExistence type="predicted"/>